<dbReference type="Proteomes" id="UP001152803">
    <property type="component" value="Unassembled WGS sequence"/>
</dbReference>
<accession>A0A9Q1HVU0</accession>
<evidence type="ECO:0000313" key="3">
    <source>
        <dbReference type="Proteomes" id="UP001152803"/>
    </source>
</evidence>
<gene>
    <name evidence="2" type="ORF">COCON_G00148880</name>
</gene>
<sequence length="251" mass="27832">MSRVIHEDVLGVSSNLGWTPDAGFGGDVLRALLLIPPTVGKELKGNEARIDRSTRCHSESEVRLIGYPPEDEYRLNKTKYKSRSAAGRPRRGRLRIRCSRRAARSCLASRRGQLIPEQLGVRRARRRFRDICVLSAISPGEDRHLENATSREMYCAGEESIYSAGLRAWDLSSPAICFHRPPQNAVSGRARKTEERGGGKADKKTADLRSVAEDRVGLIRDRHSEVSRNDGPRASSPLPDSLALRQSAPPS</sequence>
<feature type="compositionally biased region" description="Basic and acidic residues" evidence="1">
    <location>
        <begin position="191"/>
        <end position="231"/>
    </location>
</feature>
<feature type="region of interest" description="Disordered" evidence="1">
    <location>
        <begin position="181"/>
        <end position="251"/>
    </location>
</feature>
<reference evidence="2" key="1">
    <citation type="journal article" date="2023" name="Science">
        <title>Genome structures resolve the early diversification of teleost fishes.</title>
        <authorList>
            <person name="Parey E."/>
            <person name="Louis A."/>
            <person name="Montfort J."/>
            <person name="Bouchez O."/>
            <person name="Roques C."/>
            <person name="Iampietro C."/>
            <person name="Lluch J."/>
            <person name="Castinel A."/>
            <person name="Donnadieu C."/>
            <person name="Desvignes T."/>
            <person name="Floi Bucao C."/>
            <person name="Jouanno E."/>
            <person name="Wen M."/>
            <person name="Mejri S."/>
            <person name="Dirks R."/>
            <person name="Jansen H."/>
            <person name="Henkel C."/>
            <person name="Chen W.J."/>
            <person name="Zahm M."/>
            <person name="Cabau C."/>
            <person name="Klopp C."/>
            <person name="Thompson A.W."/>
            <person name="Robinson-Rechavi M."/>
            <person name="Braasch I."/>
            <person name="Lecointre G."/>
            <person name="Bobe J."/>
            <person name="Postlethwait J.H."/>
            <person name="Berthelot C."/>
            <person name="Roest Crollius H."/>
            <person name="Guiguen Y."/>
        </authorList>
    </citation>
    <scope>NUCLEOTIDE SEQUENCE</scope>
    <source>
        <strain evidence="2">Concon-B</strain>
    </source>
</reference>
<comment type="caution">
    <text evidence="2">The sequence shown here is derived from an EMBL/GenBank/DDBJ whole genome shotgun (WGS) entry which is preliminary data.</text>
</comment>
<keyword evidence="3" id="KW-1185">Reference proteome</keyword>
<protein>
    <submittedName>
        <fullName evidence="2">Uncharacterized protein</fullName>
    </submittedName>
</protein>
<name>A0A9Q1HVU0_CONCO</name>
<dbReference type="AlphaFoldDB" id="A0A9Q1HVU0"/>
<evidence type="ECO:0000313" key="2">
    <source>
        <dbReference type="EMBL" id="KAJ8265789.1"/>
    </source>
</evidence>
<evidence type="ECO:0000256" key="1">
    <source>
        <dbReference type="SAM" id="MobiDB-lite"/>
    </source>
</evidence>
<proteinExistence type="predicted"/>
<organism evidence="2 3">
    <name type="scientific">Conger conger</name>
    <name type="common">Conger eel</name>
    <name type="synonym">Muraena conger</name>
    <dbReference type="NCBI Taxonomy" id="82655"/>
    <lineage>
        <taxon>Eukaryota</taxon>
        <taxon>Metazoa</taxon>
        <taxon>Chordata</taxon>
        <taxon>Craniata</taxon>
        <taxon>Vertebrata</taxon>
        <taxon>Euteleostomi</taxon>
        <taxon>Actinopterygii</taxon>
        <taxon>Neopterygii</taxon>
        <taxon>Teleostei</taxon>
        <taxon>Anguilliformes</taxon>
        <taxon>Congridae</taxon>
        <taxon>Conger</taxon>
    </lineage>
</organism>
<dbReference type="EMBL" id="JAFJMO010000010">
    <property type="protein sequence ID" value="KAJ8265789.1"/>
    <property type="molecule type" value="Genomic_DNA"/>
</dbReference>